<reference evidence="2 3" key="1">
    <citation type="journal article" date="2023" name="Plants (Basel)">
        <title>Bridging the Gap: Combining Genomics and Transcriptomics Approaches to Understand Stylosanthes scabra, an Orphan Legume from the Brazilian Caatinga.</title>
        <authorList>
            <person name="Ferreira-Neto J.R.C."/>
            <person name="da Silva M.D."/>
            <person name="Binneck E."/>
            <person name="de Melo N.F."/>
            <person name="da Silva R.H."/>
            <person name="de Melo A.L.T.M."/>
            <person name="Pandolfi V."/>
            <person name="Bustamante F.O."/>
            <person name="Brasileiro-Vidal A.C."/>
            <person name="Benko-Iseppon A.M."/>
        </authorList>
    </citation>
    <scope>NUCLEOTIDE SEQUENCE [LARGE SCALE GENOMIC DNA]</scope>
    <source>
        <tissue evidence="2">Leaves</tissue>
    </source>
</reference>
<gene>
    <name evidence="2" type="ORF">PIB30_065462</name>
</gene>
<dbReference type="InterPro" id="IPR035587">
    <property type="entry name" value="DUS-like_FMN-bd"/>
</dbReference>
<evidence type="ECO:0000313" key="2">
    <source>
        <dbReference type="EMBL" id="MED6198343.1"/>
    </source>
</evidence>
<dbReference type="Proteomes" id="UP001341840">
    <property type="component" value="Unassembled WGS sequence"/>
</dbReference>
<name>A0ABU6XMW7_9FABA</name>
<keyword evidence="3" id="KW-1185">Reference proteome</keyword>
<dbReference type="EMBL" id="JASCZI010212101">
    <property type="protein sequence ID" value="MED6198343.1"/>
    <property type="molecule type" value="Genomic_DNA"/>
</dbReference>
<dbReference type="Gene3D" id="1.20.120.1460">
    <property type="match status" value="1"/>
</dbReference>
<accession>A0ABU6XMW7</accession>
<dbReference type="PANTHER" id="PTHR42907:SF7">
    <property type="entry name" value="TRNA-DIHYDROURIDINE SYNTHASE"/>
    <property type="match status" value="1"/>
</dbReference>
<sequence length="218" mass="23673">MASRTSIARSSFTIHMRTSIYVCSSTVHQHAPLFLLSAISLFTLANTAFMSSPSSLSPLPLMINSARTAGAHGVMVGRAAYNNPWHILGHVDTAVYGASRSNLTRRQVLEKYQVYGDSVLLKYGLGPTVRDVVKPLLGFFHSAPGNGLWKRKADAAIQTCSTIKSFFDETLPVIPDSVLDSPLGEPPSGRGDLFANMDSLVPPPYRTREEDDAIAMYA</sequence>
<protein>
    <recommendedName>
        <fullName evidence="1">DUS-like FMN-binding domain-containing protein</fullName>
    </recommendedName>
</protein>
<dbReference type="PANTHER" id="PTHR42907">
    <property type="entry name" value="FMN-LINKED OXIDOREDUCTASES SUPERFAMILY PROTEIN"/>
    <property type="match status" value="1"/>
</dbReference>
<dbReference type="Pfam" id="PF01207">
    <property type="entry name" value="Dus"/>
    <property type="match status" value="1"/>
</dbReference>
<organism evidence="2 3">
    <name type="scientific">Stylosanthes scabra</name>
    <dbReference type="NCBI Taxonomy" id="79078"/>
    <lineage>
        <taxon>Eukaryota</taxon>
        <taxon>Viridiplantae</taxon>
        <taxon>Streptophyta</taxon>
        <taxon>Embryophyta</taxon>
        <taxon>Tracheophyta</taxon>
        <taxon>Spermatophyta</taxon>
        <taxon>Magnoliopsida</taxon>
        <taxon>eudicotyledons</taxon>
        <taxon>Gunneridae</taxon>
        <taxon>Pentapetalae</taxon>
        <taxon>rosids</taxon>
        <taxon>fabids</taxon>
        <taxon>Fabales</taxon>
        <taxon>Fabaceae</taxon>
        <taxon>Papilionoideae</taxon>
        <taxon>50 kb inversion clade</taxon>
        <taxon>dalbergioids sensu lato</taxon>
        <taxon>Dalbergieae</taxon>
        <taxon>Pterocarpus clade</taxon>
        <taxon>Stylosanthes</taxon>
    </lineage>
</organism>
<evidence type="ECO:0000313" key="3">
    <source>
        <dbReference type="Proteomes" id="UP001341840"/>
    </source>
</evidence>
<dbReference type="InterPro" id="IPR004653">
    <property type="entry name" value="DusA"/>
</dbReference>
<evidence type="ECO:0000259" key="1">
    <source>
        <dbReference type="Pfam" id="PF01207"/>
    </source>
</evidence>
<dbReference type="SUPFAM" id="SSF51395">
    <property type="entry name" value="FMN-linked oxidoreductases"/>
    <property type="match status" value="1"/>
</dbReference>
<feature type="domain" description="DUS-like FMN-binding" evidence="1">
    <location>
        <begin position="68"/>
        <end position="158"/>
    </location>
</feature>
<proteinExistence type="predicted"/>
<comment type="caution">
    <text evidence="2">The sequence shown here is derived from an EMBL/GenBank/DDBJ whole genome shotgun (WGS) entry which is preliminary data.</text>
</comment>